<dbReference type="GO" id="GO:0004622">
    <property type="term" value="F:phosphatidylcholine lysophospholipase activity"/>
    <property type="evidence" value="ECO:0007669"/>
    <property type="project" value="TreeGrafter"/>
</dbReference>
<organism evidence="2">
    <name type="scientific">marine metagenome</name>
    <dbReference type="NCBI Taxonomy" id="408172"/>
    <lineage>
        <taxon>unclassified sequences</taxon>
        <taxon>metagenomes</taxon>
        <taxon>ecological metagenomes</taxon>
    </lineage>
</organism>
<protein>
    <recommendedName>
        <fullName evidence="1">SGNH hydrolase-type esterase domain-containing protein</fullName>
    </recommendedName>
</protein>
<dbReference type="PROSITE" id="PS51257">
    <property type="entry name" value="PROKAR_LIPOPROTEIN"/>
    <property type="match status" value="1"/>
</dbReference>
<dbReference type="InterPro" id="IPR051532">
    <property type="entry name" value="Ester_Hydrolysis_Enzymes"/>
</dbReference>
<dbReference type="InterPro" id="IPR013830">
    <property type="entry name" value="SGNH_hydro"/>
</dbReference>
<accession>A0A381ZNG6</accession>
<reference evidence="2" key="1">
    <citation type="submission" date="2018-05" db="EMBL/GenBank/DDBJ databases">
        <authorList>
            <person name="Lanie J.A."/>
            <person name="Ng W.-L."/>
            <person name="Kazmierczak K.M."/>
            <person name="Andrzejewski T.M."/>
            <person name="Davidsen T.M."/>
            <person name="Wayne K.J."/>
            <person name="Tettelin H."/>
            <person name="Glass J.I."/>
            <person name="Rusch D."/>
            <person name="Podicherti R."/>
            <person name="Tsui H.-C.T."/>
            <person name="Winkler M.E."/>
        </authorList>
    </citation>
    <scope>NUCLEOTIDE SEQUENCE</scope>
</reference>
<dbReference type="EMBL" id="UINC01022030">
    <property type="protein sequence ID" value="SVA90816.1"/>
    <property type="molecule type" value="Genomic_DNA"/>
</dbReference>
<evidence type="ECO:0000259" key="1">
    <source>
        <dbReference type="Pfam" id="PF13472"/>
    </source>
</evidence>
<dbReference type="SUPFAM" id="SSF52266">
    <property type="entry name" value="SGNH hydrolase"/>
    <property type="match status" value="1"/>
</dbReference>
<dbReference type="PANTHER" id="PTHR30383">
    <property type="entry name" value="THIOESTERASE 1/PROTEASE 1/LYSOPHOSPHOLIPASE L1"/>
    <property type="match status" value="1"/>
</dbReference>
<name>A0A381ZNG6_9ZZZZ</name>
<proteinExistence type="predicted"/>
<dbReference type="Gene3D" id="3.40.50.1110">
    <property type="entry name" value="SGNH hydrolase"/>
    <property type="match status" value="1"/>
</dbReference>
<dbReference type="CDD" id="cd04501">
    <property type="entry name" value="SGNH_hydrolase_like_4"/>
    <property type="match status" value="1"/>
</dbReference>
<dbReference type="InterPro" id="IPR036514">
    <property type="entry name" value="SGNH_hydro_sf"/>
</dbReference>
<dbReference type="Pfam" id="PF13472">
    <property type="entry name" value="Lipase_GDSL_2"/>
    <property type="match status" value="1"/>
</dbReference>
<evidence type="ECO:0000313" key="2">
    <source>
        <dbReference type="EMBL" id="SVA90816.1"/>
    </source>
</evidence>
<sequence>MRIITSILIYLSLVACSSEKKLVEQDWPNLKYYRSKNLKLGSPSKSEKRVVFMGNSITEGWPTLQPEFFESKSYINRGISGQTTPQMLIRFRQDVIDLKPKLVLILAGINDIAGNTGPSNVTMITNNIISMAQLAKSNKIKVIICSILPAKDFPWNPGMNPPPKILNVNQILRSYALANGMVYLDYYSLMVDESNALIDEYGSDGVHPNKEGYKVMSLLAEQEINRILNQ</sequence>
<gene>
    <name evidence="2" type="ORF">METZ01_LOCUS143670</name>
</gene>
<dbReference type="AlphaFoldDB" id="A0A381ZNG6"/>
<feature type="domain" description="SGNH hydrolase-type esterase" evidence="1">
    <location>
        <begin position="52"/>
        <end position="215"/>
    </location>
</feature>
<dbReference type="PANTHER" id="PTHR30383:SF5">
    <property type="entry name" value="SGNH HYDROLASE-TYPE ESTERASE DOMAIN-CONTAINING PROTEIN"/>
    <property type="match status" value="1"/>
</dbReference>